<accession>A0A5E6MCJ1</accession>
<sequence length="213" mass="23811">MWLLLDLKGEKGFLTGRREEAFQEALVRAIRPGMRFWDVGANIGFYSVLAGRLVGPEGRVLSIEPDPENAERLCAAVERNGLRNVEVVRAALASREGTMALERRGAMSRLRESNEKTAGAEAISVAVFRLEKLAERFGAPDVVKIDVEGAEIEVLRGVGPLIRERKPVFLVEFHSEELLGEARKLFADYALDRIDQDHWRLAPENVFPGRTLC</sequence>
<name>A0A5E6MCJ1_9BACT</name>
<keyword evidence="3" id="KW-1185">Reference proteome</keyword>
<dbReference type="AlphaFoldDB" id="A0A5E6MCJ1"/>
<evidence type="ECO:0000313" key="3">
    <source>
        <dbReference type="Proteomes" id="UP000381693"/>
    </source>
</evidence>
<protein>
    <recommendedName>
        <fullName evidence="1">Methyltransferase FkbM domain-containing protein</fullName>
    </recommendedName>
</protein>
<dbReference type="InterPro" id="IPR029063">
    <property type="entry name" value="SAM-dependent_MTases_sf"/>
</dbReference>
<dbReference type="PANTHER" id="PTHR34203:SF15">
    <property type="entry name" value="SLL1173 PROTEIN"/>
    <property type="match status" value="1"/>
</dbReference>
<organism evidence="2 3">
    <name type="scientific">Methylacidimicrobium cyclopophantes</name>
    <dbReference type="NCBI Taxonomy" id="1041766"/>
    <lineage>
        <taxon>Bacteria</taxon>
        <taxon>Pseudomonadati</taxon>
        <taxon>Verrucomicrobiota</taxon>
        <taxon>Methylacidimicrobium</taxon>
    </lineage>
</organism>
<dbReference type="InterPro" id="IPR052514">
    <property type="entry name" value="SAM-dependent_MTase"/>
</dbReference>
<gene>
    <name evidence="2" type="ORF">MAMC_01375</name>
</gene>
<dbReference type="PANTHER" id="PTHR34203">
    <property type="entry name" value="METHYLTRANSFERASE, FKBM FAMILY PROTEIN"/>
    <property type="match status" value="1"/>
</dbReference>
<dbReference type="Gene3D" id="3.40.50.150">
    <property type="entry name" value="Vaccinia Virus protein VP39"/>
    <property type="match status" value="1"/>
</dbReference>
<evidence type="ECO:0000313" key="2">
    <source>
        <dbReference type="EMBL" id="VVM06958.1"/>
    </source>
</evidence>
<feature type="domain" description="Methyltransferase FkbM" evidence="1">
    <location>
        <begin position="38"/>
        <end position="187"/>
    </location>
</feature>
<evidence type="ECO:0000259" key="1">
    <source>
        <dbReference type="Pfam" id="PF05050"/>
    </source>
</evidence>
<comment type="caution">
    <text evidence="2">The sequence shown here is derived from an EMBL/GenBank/DDBJ whole genome shotgun (WGS) entry which is preliminary data.</text>
</comment>
<dbReference type="Pfam" id="PF05050">
    <property type="entry name" value="Methyltransf_21"/>
    <property type="match status" value="1"/>
</dbReference>
<dbReference type="EMBL" id="CABFUZ020000138">
    <property type="protein sequence ID" value="VVM06958.1"/>
    <property type="molecule type" value="Genomic_DNA"/>
</dbReference>
<reference evidence="2" key="1">
    <citation type="submission" date="2019-09" db="EMBL/GenBank/DDBJ databases">
        <authorList>
            <person name="Cremers G."/>
        </authorList>
    </citation>
    <scope>NUCLEOTIDE SEQUENCE [LARGE SCALE GENOMIC DNA]</scope>
    <source>
        <strain evidence="2">3B</strain>
    </source>
</reference>
<dbReference type="Proteomes" id="UP000381693">
    <property type="component" value="Unassembled WGS sequence"/>
</dbReference>
<proteinExistence type="predicted"/>
<dbReference type="NCBIfam" id="TIGR01444">
    <property type="entry name" value="fkbM_fam"/>
    <property type="match status" value="1"/>
</dbReference>
<dbReference type="InterPro" id="IPR006342">
    <property type="entry name" value="FkbM_mtfrase"/>
</dbReference>
<dbReference type="SUPFAM" id="SSF53335">
    <property type="entry name" value="S-adenosyl-L-methionine-dependent methyltransferases"/>
    <property type="match status" value="1"/>
</dbReference>